<dbReference type="KEGG" id="ahal:FTX54_005090"/>
<dbReference type="AlphaFoldDB" id="A0A5C7FJS3"/>
<keyword evidence="5" id="KW-1185">Reference proteome</keyword>
<feature type="domain" description="SLH" evidence="3">
    <location>
        <begin position="83"/>
        <end position="138"/>
    </location>
</feature>
<dbReference type="Pfam" id="PF00395">
    <property type="entry name" value="SLH"/>
    <property type="match status" value="3"/>
</dbReference>
<dbReference type="InterPro" id="IPR001119">
    <property type="entry name" value="SLH_dom"/>
</dbReference>
<keyword evidence="1 2" id="KW-0732">Signal</keyword>
<dbReference type="PROSITE" id="PS51272">
    <property type="entry name" value="SLH"/>
    <property type="match status" value="3"/>
</dbReference>
<name>A0A5C7FJS3_9BACI</name>
<feature type="chain" id="PRO_5044096864" evidence="2">
    <location>
        <begin position="21"/>
        <end position="366"/>
    </location>
</feature>
<feature type="domain" description="SLH" evidence="3">
    <location>
        <begin position="19"/>
        <end position="82"/>
    </location>
</feature>
<dbReference type="Proteomes" id="UP000321816">
    <property type="component" value="Chromosome"/>
</dbReference>
<sequence length="366" mass="41317">MKYVLIGAASFLLMSGTAAAVSFPDVGDNHWAEDEISFLKEEGVIQGHMDGTFRPNDPVTRAQTADMLAGAFDLETDNRPPAGYPDVKEGDYAYEEILAVTEEGWMQGYGTNFGPRDALKRGQMAAVLTRAFELEMLGPHHYFTDVSDDNFYFDYIRTLASHRIAVGYPDETFRSGNDTTRAEFSTFLARAMNPEEFVEGYIDEETQEELISAADAFVEALAEEDMNTAASKAAEELRFSPYAYLDEEDQIFTNEDASGLWEDDTVYHWGYFDGTGDDIEMTYQDYYDRFVYSRDYVDADTVSINQRQGGSSTIDNSGDVYPGQPVVEYHMEATDNELNWRSLRLVMVEENGEWVVTAVINDEWTT</sequence>
<evidence type="ECO:0000256" key="2">
    <source>
        <dbReference type="SAM" id="SignalP"/>
    </source>
</evidence>
<dbReference type="RefSeq" id="WP_147803990.1">
    <property type="nucleotide sequence ID" value="NZ_CP144914.1"/>
</dbReference>
<evidence type="ECO:0000256" key="1">
    <source>
        <dbReference type="ARBA" id="ARBA00022729"/>
    </source>
</evidence>
<proteinExistence type="predicted"/>
<reference evidence="4 5" key="1">
    <citation type="submission" date="2024-01" db="EMBL/GenBank/DDBJ databases">
        <title>Complete Genome Sequence of Alkalicoccus halolimnae BZ-SZ-XJ29T, a Moderately Halophilic Bacterium Isolated from a Salt Lake.</title>
        <authorList>
            <person name="Zhao B."/>
        </authorList>
    </citation>
    <scope>NUCLEOTIDE SEQUENCE [LARGE SCALE GENOMIC DNA]</scope>
    <source>
        <strain evidence="4 5">BZ-SZ-XJ29</strain>
    </source>
</reference>
<feature type="signal peptide" evidence="2">
    <location>
        <begin position="1"/>
        <end position="20"/>
    </location>
</feature>
<evidence type="ECO:0000313" key="4">
    <source>
        <dbReference type="EMBL" id="WWD80940.1"/>
    </source>
</evidence>
<dbReference type="InterPro" id="IPR051465">
    <property type="entry name" value="Cell_Envelope_Struct_Comp"/>
</dbReference>
<dbReference type="EMBL" id="CP144914">
    <property type="protein sequence ID" value="WWD80940.1"/>
    <property type="molecule type" value="Genomic_DNA"/>
</dbReference>
<dbReference type="PANTHER" id="PTHR43308:SF5">
    <property type="entry name" value="S-LAYER PROTEIN _ PEPTIDOGLYCAN ENDO-BETA-N-ACETYLGLUCOSAMINIDASE"/>
    <property type="match status" value="1"/>
</dbReference>
<evidence type="ECO:0000313" key="5">
    <source>
        <dbReference type="Proteomes" id="UP000321816"/>
    </source>
</evidence>
<protein>
    <submittedName>
        <fullName evidence="4">S-layer homology domain-containing protein</fullName>
    </submittedName>
</protein>
<feature type="domain" description="SLH" evidence="3">
    <location>
        <begin position="139"/>
        <end position="202"/>
    </location>
</feature>
<organism evidence="4 5">
    <name type="scientific">Alkalicoccus halolimnae</name>
    <dbReference type="NCBI Taxonomy" id="1667239"/>
    <lineage>
        <taxon>Bacteria</taxon>
        <taxon>Bacillati</taxon>
        <taxon>Bacillota</taxon>
        <taxon>Bacilli</taxon>
        <taxon>Bacillales</taxon>
        <taxon>Bacillaceae</taxon>
        <taxon>Alkalicoccus</taxon>
    </lineage>
</organism>
<evidence type="ECO:0000259" key="3">
    <source>
        <dbReference type="PROSITE" id="PS51272"/>
    </source>
</evidence>
<accession>A0A5C7FJS3</accession>
<gene>
    <name evidence="4" type="ORF">FTX54_005090</name>
</gene>
<dbReference type="PANTHER" id="PTHR43308">
    <property type="entry name" value="OUTER MEMBRANE PROTEIN ALPHA-RELATED"/>
    <property type="match status" value="1"/>
</dbReference>
<dbReference type="OrthoDB" id="1267107at2"/>